<dbReference type="OrthoDB" id="5347798at2"/>
<dbReference type="EMBL" id="SWCO01000012">
    <property type="protein sequence ID" value="TKB00736.1"/>
    <property type="molecule type" value="Genomic_DNA"/>
</dbReference>
<dbReference type="Pfam" id="PF00691">
    <property type="entry name" value="OmpA"/>
    <property type="match status" value="1"/>
</dbReference>
<keyword evidence="2" id="KW-1133">Transmembrane helix</keyword>
<comment type="caution">
    <text evidence="4">The sequence shown here is derived from an EMBL/GenBank/DDBJ whole genome shotgun (WGS) entry which is preliminary data.</text>
</comment>
<reference evidence="4 5" key="1">
    <citation type="submission" date="2019-04" db="EMBL/GenBank/DDBJ databases">
        <title>Alteromonas portus sp. nov., an alginate lyase-excreting marine bacterium.</title>
        <authorList>
            <person name="Huang H."/>
            <person name="Mo K."/>
            <person name="Bao S."/>
        </authorList>
    </citation>
    <scope>NUCLEOTIDE SEQUENCE [LARGE SCALE GENOMIC DNA]</scope>
    <source>
        <strain evidence="4 5">HB161718</strain>
    </source>
</reference>
<evidence type="ECO:0000313" key="5">
    <source>
        <dbReference type="Proteomes" id="UP000305471"/>
    </source>
</evidence>
<feature type="transmembrane region" description="Helical" evidence="2">
    <location>
        <begin position="292"/>
        <end position="311"/>
    </location>
</feature>
<dbReference type="InterPro" id="IPR006665">
    <property type="entry name" value="OmpA-like"/>
</dbReference>
<dbReference type="Gene3D" id="3.30.1330.60">
    <property type="entry name" value="OmpA-like domain"/>
    <property type="match status" value="1"/>
</dbReference>
<protein>
    <submittedName>
        <fullName evidence="4">OmpA family protein</fullName>
    </submittedName>
</protein>
<dbReference type="SUPFAM" id="SSF103088">
    <property type="entry name" value="OmpA-like"/>
    <property type="match status" value="1"/>
</dbReference>
<feature type="domain" description="OmpA-like" evidence="3">
    <location>
        <begin position="467"/>
        <end position="587"/>
    </location>
</feature>
<keyword evidence="2" id="KW-0812">Transmembrane</keyword>
<keyword evidence="1 2" id="KW-0472">Membrane</keyword>
<evidence type="ECO:0000256" key="2">
    <source>
        <dbReference type="SAM" id="Phobius"/>
    </source>
</evidence>
<name>A0A4V6WLU7_9ALTE</name>
<accession>A0A4V6WLU7</accession>
<dbReference type="InterPro" id="IPR036737">
    <property type="entry name" value="OmpA-like_sf"/>
</dbReference>
<keyword evidence="5" id="KW-1185">Reference proteome</keyword>
<evidence type="ECO:0000313" key="4">
    <source>
        <dbReference type="EMBL" id="TKB00736.1"/>
    </source>
</evidence>
<sequence length="587" mass="64336">MSDKVPPSELPDNSLEKVRELLIGRDDKFVQEKLQRDAKGIVTNVVSEALFDRETKDGSVNKVLVPLVEKSLHRSIEANSEKIVGTLYPLVGTLVRKAVSSFLVEFVERTNALIENSFSPKSISWRFKAWQSGVRYSEYVASQIYQYQVQQLLVIHRETGTLLHSISSDPEKEKDADLISSMLVAINDFVADAFGVTATESDNELGEIKTEDFTLLIKIGPQALLVAAVTGSIPPEVRGKLQQALEEFHQFYQQPLIQYDGDNAPFDGCETILSDCLISERKEGEGKKSKRIVGAAVIVVIFAALAVLSFMRLSLSILKSDLHELTPPPGIIVTDTYISNGNVYAKVLRDPVAINIEEWLNENAIDADKVTIIEEPFVSLKPSVVERKLERLIDDYPLSESESISVEKGDNRRFVISGTVFTPTAVNLTQQISAIPGISAITVDTNTLDVKAPYEVDDTVLQKAALSRLVNKVSSQNVLFATNQEALSEVQLAKLEALANDIKQLLTLADKTNTVVSVVIMGASDNSGSSARNRALSQKRAENVVNSLISLGVESDILIPVSLGELPLQKASMGRSVMLNVLISSEQ</sequence>
<gene>
    <name evidence="4" type="ORF">E5672_18900</name>
</gene>
<dbReference type="Proteomes" id="UP000305471">
    <property type="component" value="Unassembled WGS sequence"/>
</dbReference>
<evidence type="ECO:0000256" key="1">
    <source>
        <dbReference type="PROSITE-ProRule" id="PRU00473"/>
    </source>
</evidence>
<dbReference type="RefSeq" id="WP_136783745.1">
    <property type="nucleotide sequence ID" value="NZ_SWCO01000012.1"/>
</dbReference>
<dbReference type="AlphaFoldDB" id="A0A4V6WLU7"/>
<organism evidence="4 5">
    <name type="scientific">Alteromonas portus</name>
    <dbReference type="NCBI Taxonomy" id="2565549"/>
    <lineage>
        <taxon>Bacteria</taxon>
        <taxon>Pseudomonadati</taxon>
        <taxon>Pseudomonadota</taxon>
        <taxon>Gammaproteobacteria</taxon>
        <taxon>Alteromonadales</taxon>
        <taxon>Alteromonadaceae</taxon>
        <taxon>Alteromonas/Salinimonas group</taxon>
        <taxon>Alteromonas</taxon>
    </lineage>
</organism>
<dbReference type="GO" id="GO:0016020">
    <property type="term" value="C:membrane"/>
    <property type="evidence" value="ECO:0007669"/>
    <property type="project" value="UniProtKB-UniRule"/>
</dbReference>
<dbReference type="CDD" id="cd07185">
    <property type="entry name" value="OmpA_C-like"/>
    <property type="match status" value="1"/>
</dbReference>
<evidence type="ECO:0000259" key="3">
    <source>
        <dbReference type="PROSITE" id="PS51123"/>
    </source>
</evidence>
<proteinExistence type="predicted"/>
<dbReference type="PROSITE" id="PS51123">
    <property type="entry name" value="OMPA_2"/>
    <property type="match status" value="1"/>
</dbReference>